<dbReference type="EMBL" id="JNAD02000004">
    <property type="protein sequence ID" value="RKM96581.1"/>
    <property type="molecule type" value="Genomic_DNA"/>
</dbReference>
<dbReference type="RefSeq" id="WP_043471807.1">
    <property type="nucleotide sequence ID" value="NZ_JBFACB010000012.1"/>
</dbReference>
<feature type="compositionally biased region" description="Acidic residues" evidence="1">
    <location>
        <begin position="440"/>
        <end position="456"/>
    </location>
</feature>
<name>A0A3R7I453_9ACTN</name>
<dbReference type="SUPFAM" id="SSF52540">
    <property type="entry name" value="P-loop containing nucleoside triphosphate hydrolases"/>
    <property type="match status" value="1"/>
</dbReference>
<evidence type="ECO:0000313" key="2">
    <source>
        <dbReference type="EMBL" id="RKM96581.1"/>
    </source>
</evidence>
<protein>
    <submittedName>
        <fullName evidence="2">Uncharacterized protein</fullName>
    </submittedName>
</protein>
<proteinExistence type="predicted"/>
<accession>A0A3R7I453</accession>
<feature type="region of interest" description="Disordered" evidence="1">
    <location>
        <begin position="439"/>
        <end position="578"/>
    </location>
</feature>
<feature type="region of interest" description="Disordered" evidence="1">
    <location>
        <begin position="893"/>
        <end position="924"/>
    </location>
</feature>
<feature type="region of interest" description="Disordered" evidence="1">
    <location>
        <begin position="215"/>
        <end position="248"/>
    </location>
</feature>
<reference evidence="2 3" key="1">
    <citation type="journal article" date="2014" name="Genome Announc.">
        <title>Draft Genome Sequence of Streptomyces fradiae ATCC 19609, a Strain Highly Sensitive to Antibiotics.</title>
        <authorList>
            <person name="Bekker O.B."/>
            <person name="Klimina K.M."/>
            <person name="Vatlin A.A."/>
            <person name="Zakharevich N.V."/>
            <person name="Kasianov A.S."/>
            <person name="Danilenko V.N."/>
        </authorList>
    </citation>
    <scope>NUCLEOTIDE SEQUENCE [LARGE SCALE GENOMIC DNA]</scope>
    <source>
        <strain evidence="2 3">ATCC 19609</strain>
    </source>
</reference>
<evidence type="ECO:0000256" key="1">
    <source>
        <dbReference type="SAM" id="MobiDB-lite"/>
    </source>
</evidence>
<dbReference type="Proteomes" id="UP000028058">
    <property type="component" value="Unassembled WGS sequence"/>
</dbReference>
<dbReference type="InterPro" id="IPR027417">
    <property type="entry name" value="P-loop_NTPase"/>
</dbReference>
<sequence length="2047" mass="222027">MMHHSCEDETAYPVILQQLHTQGREQDRLEAALDMLSGALTAVADPLTPALRELTESDVGAALKAMPVKDRGHVLTPLGIDLNPHRVNTPLCRDVLVRLRRDPEAPRSRHSLRHLTEPVDTAMLAVFLPEDMRPQTAPEAPQWSHTLLRLCLWSRCTASVADTFIWRGALTQDWAVSGLSAEALTHVEQALRDVLACVPGDPAPAGAGEVTQTGALSAGEDQPSATGHGPNVSSGSTRPLAQALSPAHGGDGLSGLRRGLAALQQAVSDAREPVSRIAAAVVGSARPRDEDLSSVRRLAAAFDTVVAAFPVLGLPAPEASLESIEDAVQAAVDRASDEWTRTRLSSILRMQAERDSPAVSLLVRAQQETRQVLEEPAWDAALRARAEAMTSLTDLVGLNSGEVDPRKVFAAQGRWRSAMPDLVHLALLADHISMCPAAEFEPEPEPEPESESDSGSEGETGTGTRAGEHHEHGDALPEPVPPEAEPADSSCGSSGGVVRAAEGPAADAEEAVASHRLPPEPEEVAVAPGEAPHETWNPPATVRSSALAGQLRGEAVTEEAEEQLGENAAPAGESRERTVTVWSDGVDSPFSMLIGKGALAEAYWLTRASEEPRRRSQVLAFIAAAFGVHTETTASAVLMSHDQFAADFASDREAQLIALVAALRCGLTAGWPSALVTDFGGMPGLPERWQALVLALVSAVRECRRLEPGSMNLDATPRVDQGRAEVGALARQLLVELPQRKTKYQRGTRVLQRLAAGDGALGSTLMRIVDWSEGKSEAAALQEEAERYRRSDAGARMIEEADRARRTPKQAKEEIQAGALRQLQSAVAQVEDLLGRACSLAAATGQQSLAPRADRELATVVRAVLTEPVPPGPGGAALHLLVRWLRGDLPAHLGGVGTSPDEEPRGEDLGEDEGTERGTLALPTPSTDCLLVVPDLPRDDMGKPDLASPEFGHRLWALTTPPQPEQCVAAYCERGELHLADDLVRALAEDVLPAVAPLPEATLSRMRQEVDDASARWGEQLRTKHREVGSLLAHVRALNLLDPAAEHEFTGRLQDLVPADLLGNHRAAWRELEEMKSRLSTIVKRRTAELRGELENLRLEDADRDRIATLLADGDTVTAGEFLSFAQRGKALPEHPGEVAGELTAFIRGLSGARAPRPKGQGVSAQWWADQYAAGKPLTEGAKNGLQAWYSLCNPVRRSGEWQKYVPQVLRLLGLECQSADLRESERPTRGVLRLRARASVSEAAPGYIAALGSRAASYTVLLISEEQRGDGPLVHLEEADLSANIVIYLHPLGMDGRSRLARASRGRPQQALVVDPAVYGWMAARAPRSFRALQQVTLPWSGYNPYTPYVAGLVPPEVFYGRNEQMRDVMERDAGLFVYGGRQLGKSALLRRVAGIFPQHNPDHVALYVDLLKAEIGQAEPPERIWNVIAGLLKEQKVLGPRVSERASPKVIGDHIRTWLRENPDRRLLVLADEADAFLTADSRPDYTRGGQSTFPTFTKLQQLMEDTGRRFKVIFAGLHQVQRFQELQNVVVVHGGPGILVGPLTPEAAVRLVVEPMAALGYVFEQSEVVWRVLAITNYQANLIQIFCSELVKAMHARPMGAGGVPPVVTEQDVQGVAGSDLVRQRIAERLRFTINLEDRYRVLALIIALESLEKGYSTSYSPEELLDRAREVWPEGFDRLGGGQIRIYLEEMEGLGLLIQLPAQRRFAVRSPNVVNMLGTREELKAELKETEFGLPYDYNPRASRRLIGPDSHGVLRYSPLTEGQLHEAVHRGVTVVAASELFQPQLILRAAKAYAEGRDIRVLEYRPGVDLTRLLAEASRQRSHFVLADLREADARDLRETVNRLVTHIGVKDLETMSGRKTDGRNAVSRSALVVTRPDAVPVSPDLRVPVVRPDRWTADSLRSWPECPFGSLDERRRLISATGGWPHLVERAITTVRNGATLEAGLRIIRDATATTKAAGAHIERSGLDAGLVGLLAAWSGYLDEGVEVDTSEVAAGMEIGLAEAEEYLAQLADFGILDQSEQGVALDPVTFRAVQACGAGE</sequence>
<comment type="caution">
    <text evidence="2">The sequence shown here is derived from an EMBL/GenBank/DDBJ whole genome shotgun (WGS) entry which is preliminary data.</text>
</comment>
<evidence type="ECO:0000313" key="3">
    <source>
        <dbReference type="Proteomes" id="UP000028058"/>
    </source>
</evidence>
<keyword evidence="3" id="KW-1185">Reference proteome</keyword>
<gene>
    <name evidence="2" type="ORF">SFRA_011085</name>
</gene>
<feature type="compositionally biased region" description="Basic and acidic residues" evidence="1">
    <location>
        <begin position="466"/>
        <end position="475"/>
    </location>
</feature>
<organism evidence="2 3">
    <name type="scientific">Streptomyces xinghaiensis</name>
    <dbReference type="NCBI Taxonomy" id="1038928"/>
    <lineage>
        <taxon>Bacteria</taxon>
        <taxon>Bacillati</taxon>
        <taxon>Actinomycetota</taxon>
        <taxon>Actinomycetes</taxon>
        <taxon>Kitasatosporales</taxon>
        <taxon>Streptomycetaceae</taxon>
        <taxon>Streptomyces</taxon>
    </lineage>
</organism>
<feature type="compositionally biased region" description="Low complexity" evidence="1">
    <location>
        <begin position="497"/>
        <end position="506"/>
    </location>
</feature>